<comment type="caution">
    <text evidence="1">The sequence shown here is derived from an EMBL/GenBank/DDBJ whole genome shotgun (WGS) entry which is preliminary data.</text>
</comment>
<name>A0A243S714_9ACTN</name>
<dbReference type="RefSeq" id="WP_086600512.1">
    <property type="nucleotide sequence ID" value="NZ_NGFN01000043.1"/>
</dbReference>
<evidence type="ECO:0000313" key="1">
    <source>
        <dbReference type="EMBL" id="OUD03329.1"/>
    </source>
</evidence>
<gene>
    <name evidence="1" type="ORF">CA983_09985</name>
</gene>
<evidence type="ECO:0000313" key="2">
    <source>
        <dbReference type="Proteomes" id="UP000195105"/>
    </source>
</evidence>
<organism evidence="1 2">
    <name type="scientific">Streptomyces swartbergensis</name>
    <dbReference type="NCBI Taxonomy" id="487165"/>
    <lineage>
        <taxon>Bacteria</taxon>
        <taxon>Bacillati</taxon>
        <taxon>Actinomycetota</taxon>
        <taxon>Actinomycetes</taxon>
        <taxon>Kitasatosporales</taxon>
        <taxon>Streptomycetaceae</taxon>
        <taxon>Streptomyces</taxon>
    </lineage>
</organism>
<protein>
    <submittedName>
        <fullName evidence="1">Uncharacterized protein</fullName>
    </submittedName>
</protein>
<accession>A0A243S714</accession>
<keyword evidence="2" id="KW-1185">Reference proteome</keyword>
<dbReference type="AlphaFoldDB" id="A0A243S714"/>
<proteinExistence type="predicted"/>
<dbReference type="EMBL" id="NGFN01000043">
    <property type="protein sequence ID" value="OUD03329.1"/>
    <property type="molecule type" value="Genomic_DNA"/>
</dbReference>
<dbReference type="Proteomes" id="UP000195105">
    <property type="component" value="Unassembled WGS sequence"/>
</dbReference>
<reference evidence="1 2" key="1">
    <citation type="submission" date="2017-05" db="EMBL/GenBank/DDBJ databases">
        <title>Biotechnological potential of actinobacteria isolated from South African environments.</title>
        <authorList>
            <person name="Le Roes-Hill M."/>
            <person name="Prins A."/>
            <person name="Durrell K.A."/>
        </authorList>
    </citation>
    <scope>NUCLEOTIDE SEQUENCE [LARGE SCALE GENOMIC DNA]</scope>
    <source>
        <strain evidence="1 2">HMC13</strain>
    </source>
</reference>
<sequence>MYRLLCDETLLAIWDSLPDDASAQLTTALSDVCHEPYIETEPYGIDDGTHRILVRPLVTAILAVNEDARTVRIYSIERRH</sequence>